<dbReference type="RefSeq" id="WP_371841172.1">
    <property type="nucleotide sequence ID" value="NZ_JBGMEK010000088.1"/>
</dbReference>
<evidence type="ECO:0000259" key="3">
    <source>
        <dbReference type="Pfam" id="PF20155"/>
    </source>
</evidence>
<reference evidence="4 5" key="1">
    <citation type="submission" date="2024-08" db="EMBL/GenBank/DDBJ databases">
        <authorList>
            <person name="Ishaq N."/>
        </authorList>
    </citation>
    <scope>NUCLEOTIDE SEQUENCE [LARGE SCALE GENOMIC DNA]</scope>
    <source>
        <strain evidence="4 5">DSM 18651</strain>
    </source>
</reference>
<keyword evidence="1" id="KW-0175">Coiled coil</keyword>
<dbReference type="InterPro" id="IPR013491">
    <property type="entry name" value="Tape_meas_N"/>
</dbReference>
<dbReference type="Pfam" id="PF20155">
    <property type="entry name" value="TMP_3"/>
    <property type="match status" value="1"/>
</dbReference>
<feature type="compositionally biased region" description="Polar residues" evidence="2">
    <location>
        <begin position="510"/>
        <end position="531"/>
    </location>
</feature>
<feature type="region of interest" description="Disordered" evidence="2">
    <location>
        <begin position="28"/>
        <end position="50"/>
    </location>
</feature>
<evidence type="ECO:0000313" key="4">
    <source>
        <dbReference type="EMBL" id="MFA0813363.1"/>
    </source>
</evidence>
<feature type="domain" description="Tape measure protein N-terminal" evidence="3">
    <location>
        <begin position="77"/>
        <end position="274"/>
    </location>
</feature>
<dbReference type="Proteomes" id="UP001569428">
    <property type="component" value="Unassembled WGS sequence"/>
</dbReference>
<dbReference type="NCBIfam" id="TIGR02675">
    <property type="entry name" value="tape_meas_nterm"/>
    <property type="match status" value="1"/>
</dbReference>
<evidence type="ECO:0000313" key="5">
    <source>
        <dbReference type="Proteomes" id="UP001569428"/>
    </source>
</evidence>
<keyword evidence="5" id="KW-1185">Reference proteome</keyword>
<accession>A0ABV4P6P6</accession>
<feature type="coiled-coil region" evidence="1">
    <location>
        <begin position="403"/>
        <end position="430"/>
    </location>
</feature>
<evidence type="ECO:0000256" key="2">
    <source>
        <dbReference type="SAM" id="MobiDB-lite"/>
    </source>
</evidence>
<sequence length="871" mass="93054">MPIDQIARLGIRVEAEGPDAARRKLDAMERSGAKAERTVESLGRSSDEASGRIETMATSSNLLAGALTAIGAALSIREIVQYTDTWTNLTNRLRLVTDTSQELADVQQSLVEIAFETRGSLDSTAVLYQRLAQSAGELFDGQEDILAVTKTISQAMLVSGASAQESAGALRQLAQGLASGVLRGDEFNSVMENAPRLQKALIDHLNLTSDAAGSAAGKLRDMAGDGELSARTLVEAFQAAAEDIAKEASGMDSTIGQSLVNLNTGITATIGQLDGVTGASESVAKAVNGLGEKLKNFANDAGAVREVANDVELAFTAVAAILAGKFAGAISKQIIQMGLLNAATYKTTIQTNALGQAISRTTIATRAATVAATGLKSAFAFMGGPVGVITVAALSLATWSSGAEAAERRAESLSGKISQLERKYKDLTTAQREVIKLEIAEEKRSINRKIASLVERRTNLQYGAVNSNDGIRRVNNSSQITKINSQIDTLNQSLQEAEDRLANLGKPKPSTDNNEPASPTPASGQPGSSSVDVKDDLPALERALQEQFERTVQKRLDTVNNLRQSLMTEEEAIAESYRRRNRIIEENVHDPEKREELLQRSKEQLDEEIDTRLQGLKESWLTESELLQVRHDEEMEILDQGYISKRELLAEHLEATRATEEEFRQASLALEGEYQRNLTSLEAKHAKERKKMEDVANKSQLKSVVNTFNLMLGIATAFSPKLFKVQKKLALAKALVTLPASVIESYHNAGGYPAGIPAAAAMAATGAAEIAQLKSVSFGSGGSASVGSGAGSVASGGLTAPAAPLTTNIPPATNEEQGTLNTVQFVFSGPINSRDAREFMEEVRSIVLEEDFDFLPIESRTAQNIISAARG</sequence>
<feature type="region of interest" description="Disordered" evidence="2">
    <location>
        <begin position="503"/>
        <end position="533"/>
    </location>
</feature>
<name>A0ABV4P6P6_9GAMM</name>
<protein>
    <submittedName>
        <fullName evidence="4">Tape measure protein</fullName>
    </submittedName>
</protein>
<evidence type="ECO:0000256" key="1">
    <source>
        <dbReference type="SAM" id="Coils"/>
    </source>
</evidence>
<comment type="caution">
    <text evidence="4">The sequence shown here is derived from an EMBL/GenBank/DDBJ whole genome shotgun (WGS) entry which is preliminary data.</text>
</comment>
<gene>
    <name evidence="4" type="ORF">ACCI49_20905</name>
</gene>
<organism evidence="4 5">
    <name type="scientific">Microbulbifer epialgicus</name>
    <dbReference type="NCBI Taxonomy" id="393907"/>
    <lineage>
        <taxon>Bacteria</taxon>
        <taxon>Pseudomonadati</taxon>
        <taxon>Pseudomonadota</taxon>
        <taxon>Gammaproteobacteria</taxon>
        <taxon>Cellvibrionales</taxon>
        <taxon>Microbulbiferaceae</taxon>
        <taxon>Microbulbifer</taxon>
    </lineage>
</organism>
<dbReference type="EMBL" id="JBGMEK010000088">
    <property type="protein sequence ID" value="MFA0813363.1"/>
    <property type="molecule type" value="Genomic_DNA"/>
</dbReference>
<proteinExistence type="predicted"/>